<dbReference type="Pfam" id="PF00132">
    <property type="entry name" value="Hexapep"/>
    <property type="match status" value="1"/>
</dbReference>
<proteinExistence type="inferred from homology"/>
<organism evidence="8 9">
    <name type="scientific">Plesiomonas shigelloides 302-73</name>
    <dbReference type="NCBI Taxonomy" id="1315976"/>
    <lineage>
        <taxon>Bacteria</taxon>
        <taxon>Pseudomonadati</taxon>
        <taxon>Pseudomonadota</taxon>
        <taxon>Gammaproteobacteria</taxon>
        <taxon>Enterobacterales</taxon>
        <taxon>Enterobacteriaceae</taxon>
        <taxon>Plesiomonas</taxon>
    </lineage>
</organism>
<keyword evidence="9" id="KW-1185">Reference proteome</keyword>
<accession>R8AUF4</accession>
<dbReference type="Pfam" id="PF17836">
    <property type="entry name" value="PglD_N"/>
    <property type="match status" value="1"/>
</dbReference>
<protein>
    <submittedName>
        <fullName evidence="8">Carbonic anhydrase/acetyltransferase isoleucine patch superfamily-like protein</fullName>
    </submittedName>
</protein>
<name>R8AUF4_PLESH</name>
<reference evidence="8 9" key="1">
    <citation type="journal article" date="2013" name="Genome Announc.">
        <title>Genome Sequence of Plesiomonas shigelloides Strain 302-73 (Serotype O1).</title>
        <authorList>
            <person name="Pique N."/>
            <person name="Aquilini E."/>
            <person name="Alioto T."/>
            <person name="Minana-Galbis D."/>
            <person name="Tomas J.M."/>
        </authorList>
    </citation>
    <scope>NUCLEOTIDE SEQUENCE [LARGE SCALE GENOMIC DNA]</scope>
    <source>
        <strain evidence="8 9">302-73</strain>
    </source>
</reference>
<evidence type="ECO:0000259" key="7">
    <source>
        <dbReference type="Pfam" id="PF17836"/>
    </source>
</evidence>
<dbReference type="CDD" id="cd03360">
    <property type="entry name" value="LbH_AT_putative"/>
    <property type="match status" value="1"/>
</dbReference>
<dbReference type="PANTHER" id="PTHR43300">
    <property type="entry name" value="ACETYLTRANSFERASE"/>
    <property type="match status" value="1"/>
</dbReference>
<dbReference type="Gene3D" id="3.40.50.20">
    <property type="match status" value="1"/>
</dbReference>
<dbReference type="EMBL" id="AQQO01000022">
    <property type="protein sequence ID" value="EON89974.1"/>
    <property type="molecule type" value="Genomic_DNA"/>
</dbReference>
<dbReference type="AlphaFoldDB" id="R8AUF4"/>
<comment type="similarity">
    <text evidence="1">Belongs to the transferase hexapeptide repeat family.</text>
</comment>
<dbReference type="GO" id="GO:0016747">
    <property type="term" value="F:acyltransferase activity, transferring groups other than amino-acyl groups"/>
    <property type="evidence" value="ECO:0007669"/>
    <property type="project" value="UniProtKB-ARBA"/>
</dbReference>
<dbReference type="HOGENOM" id="CLU_081811_2_3_6"/>
<keyword evidence="2 8" id="KW-0808">Transferase</keyword>
<dbReference type="InterPro" id="IPR011004">
    <property type="entry name" value="Trimer_LpxA-like_sf"/>
</dbReference>
<evidence type="ECO:0000256" key="2">
    <source>
        <dbReference type="ARBA" id="ARBA00022679"/>
    </source>
</evidence>
<feature type="site" description="Increases basicity of active site His" evidence="5">
    <location>
        <position position="141"/>
    </location>
</feature>
<evidence type="ECO:0000256" key="6">
    <source>
        <dbReference type="PIRSR" id="PIRSR620019-2"/>
    </source>
</evidence>
<feature type="domain" description="PglD N-terminal" evidence="7">
    <location>
        <begin position="5"/>
        <end position="71"/>
    </location>
</feature>
<feature type="binding site" evidence="6">
    <location>
        <position position="149"/>
    </location>
    <ligand>
        <name>acetyl-CoA</name>
        <dbReference type="ChEBI" id="CHEBI:57288"/>
    </ligand>
</feature>
<dbReference type="InterPro" id="IPR001451">
    <property type="entry name" value="Hexapep"/>
</dbReference>
<gene>
    <name evidence="8" type="ORF">PLESHI_02884</name>
</gene>
<dbReference type="Proteomes" id="UP000014012">
    <property type="component" value="Unassembled WGS sequence"/>
</dbReference>
<dbReference type="InterPro" id="IPR050179">
    <property type="entry name" value="Trans_hexapeptide_repeat"/>
</dbReference>
<feature type="active site" description="Proton acceptor" evidence="5">
    <location>
        <position position="140"/>
    </location>
</feature>
<comment type="caution">
    <text evidence="8">The sequence shown here is derived from an EMBL/GenBank/DDBJ whole genome shotgun (WGS) entry which is preliminary data.</text>
</comment>
<sequence length="217" mass="22391">MNKPVVVLGAGGHASVLVESLKQQNRQILALIAPQCCGSRLVFDGIPVWKDDTPLLAFSPENIELVNGIGSLPGSSLRATLFSHYRQAGYRFMTVISARAYVSEYAVLAEGVQVMAGAIIQTGAQVGDNTIINSGAIIEHDCSIGAHCHIAPGAVLSGSVKMANNVHVGTGASVIQSIVIGDSAVIGAGATVTSPIAAEHTQYVAKGTLSTNRCKGK</sequence>
<dbReference type="RefSeq" id="WP_010862211.1">
    <property type="nucleotide sequence ID" value="NZ_KB944507.1"/>
</dbReference>
<dbReference type="SUPFAM" id="SSF51161">
    <property type="entry name" value="Trimeric LpxA-like enzymes"/>
    <property type="match status" value="1"/>
</dbReference>
<evidence type="ECO:0000256" key="3">
    <source>
        <dbReference type="ARBA" id="ARBA00022737"/>
    </source>
</evidence>
<evidence type="ECO:0000256" key="1">
    <source>
        <dbReference type="ARBA" id="ARBA00007274"/>
    </source>
</evidence>
<evidence type="ECO:0000256" key="4">
    <source>
        <dbReference type="ARBA" id="ARBA00023315"/>
    </source>
</evidence>
<evidence type="ECO:0000313" key="8">
    <source>
        <dbReference type="EMBL" id="EON89974.1"/>
    </source>
</evidence>
<dbReference type="Gene3D" id="2.160.10.10">
    <property type="entry name" value="Hexapeptide repeat proteins"/>
    <property type="match status" value="1"/>
</dbReference>
<dbReference type="PROSITE" id="PS00101">
    <property type="entry name" value="HEXAPEP_TRANSFERASES"/>
    <property type="match status" value="1"/>
</dbReference>
<dbReference type="NCBIfam" id="TIGR03570">
    <property type="entry name" value="NeuD_NnaD"/>
    <property type="match status" value="1"/>
</dbReference>
<feature type="binding site" evidence="6">
    <location>
        <position position="70"/>
    </location>
    <ligand>
        <name>substrate</name>
    </ligand>
</feature>
<evidence type="ECO:0000256" key="5">
    <source>
        <dbReference type="PIRSR" id="PIRSR620019-1"/>
    </source>
</evidence>
<keyword evidence="3" id="KW-0677">Repeat</keyword>
<dbReference type="PANTHER" id="PTHR43300:SF7">
    <property type="entry name" value="UDP-N-ACETYLBACILLOSAMINE N-ACETYLTRANSFERASE"/>
    <property type="match status" value="1"/>
</dbReference>
<dbReference type="InterPro" id="IPR018357">
    <property type="entry name" value="Hexapep_transf_CS"/>
</dbReference>
<evidence type="ECO:0000313" key="9">
    <source>
        <dbReference type="Proteomes" id="UP000014012"/>
    </source>
</evidence>
<dbReference type="OrthoDB" id="9794407at2"/>
<dbReference type="InterPro" id="IPR020019">
    <property type="entry name" value="AcTrfase_PglD-like"/>
</dbReference>
<dbReference type="InterPro" id="IPR041561">
    <property type="entry name" value="PglD_N"/>
</dbReference>
<keyword evidence="4" id="KW-0012">Acyltransferase</keyword>